<keyword evidence="2 5" id="KW-0808">Transferase</keyword>
<evidence type="ECO:0000256" key="2">
    <source>
        <dbReference type="ARBA" id="ARBA00022679"/>
    </source>
</evidence>
<reference evidence="5 6" key="1">
    <citation type="submission" date="2016-10" db="EMBL/GenBank/DDBJ databases">
        <authorList>
            <person name="de Groot N.N."/>
        </authorList>
    </citation>
    <scope>NUCLEOTIDE SEQUENCE [LARGE SCALE GENOMIC DNA]</scope>
    <source>
        <strain evidence="5 6">DSM 21039</strain>
    </source>
</reference>
<keyword evidence="3" id="KW-0677">Repeat</keyword>
<dbReference type="STRING" id="573321.SAMN04488505_1011301"/>
<dbReference type="InterPro" id="IPR018357">
    <property type="entry name" value="Hexapep_transf_CS"/>
</dbReference>
<organism evidence="5 6">
    <name type="scientific">Chitinophaga rupis</name>
    <dbReference type="NCBI Taxonomy" id="573321"/>
    <lineage>
        <taxon>Bacteria</taxon>
        <taxon>Pseudomonadati</taxon>
        <taxon>Bacteroidota</taxon>
        <taxon>Chitinophagia</taxon>
        <taxon>Chitinophagales</taxon>
        <taxon>Chitinophagaceae</taxon>
        <taxon>Chitinophaga</taxon>
    </lineage>
</organism>
<dbReference type="CDD" id="cd04647">
    <property type="entry name" value="LbH_MAT_like"/>
    <property type="match status" value="1"/>
</dbReference>
<dbReference type="RefSeq" id="WP_202909147.1">
    <property type="nucleotide sequence ID" value="NZ_FOBB01000001.1"/>
</dbReference>
<dbReference type="PROSITE" id="PS00101">
    <property type="entry name" value="HEXAPEP_TRANSFERASES"/>
    <property type="match status" value="1"/>
</dbReference>
<dbReference type="AlphaFoldDB" id="A0A1H7LNN9"/>
<dbReference type="InterPro" id="IPR051159">
    <property type="entry name" value="Hexapeptide_acetyltransf"/>
</dbReference>
<evidence type="ECO:0000256" key="1">
    <source>
        <dbReference type="ARBA" id="ARBA00007274"/>
    </source>
</evidence>
<dbReference type="SUPFAM" id="SSF51161">
    <property type="entry name" value="Trimeric LpxA-like enzymes"/>
    <property type="match status" value="1"/>
</dbReference>
<dbReference type="Proteomes" id="UP000198984">
    <property type="component" value="Unassembled WGS sequence"/>
</dbReference>
<accession>A0A1H7LNN9</accession>
<comment type="similarity">
    <text evidence="1">Belongs to the transferase hexapeptide repeat family.</text>
</comment>
<dbReference type="InterPro" id="IPR001451">
    <property type="entry name" value="Hexapep"/>
</dbReference>
<protein>
    <submittedName>
        <fullName evidence="5">Transferase hexapeptide (Six repeat-containing protein)</fullName>
    </submittedName>
</protein>
<dbReference type="InterPro" id="IPR011004">
    <property type="entry name" value="Trimer_LpxA-like_sf"/>
</dbReference>
<evidence type="ECO:0000313" key="5">
    <source>
        <dbReference type="EMBL" id="SEL00563.1"/>
    </source>
</evidence>
<keyword evidence="4" id="KW-0012">Acyltransferase</keyword>
<sequence>MFIAELIARIKFWRTSDRLGPDMPLTHWRLHFKSKMLKLCKKKFLHFASTAEFRPGAYAIGCSKISIGERVVVRPGTHFHGVAANLDKSIIIEDDVLLGSGIHIYVGNHAYDNPDLLIIEQGHSECKPVILKKGCWIGANVVLLPGVTIGEHTVVGSGAVVTKSLPDRVVAGGVPAKIIKNIGPKSDSQNRDT</sequence>
<dbReference type="GO" id="GO:0005829">
    <property type="term" value="C:cytosol"/>
    <property type="evidence" value="ECO:0007669"/>
    <property type="project" value="TreeGrafter"/>
</dbReference>
<evidence type="ECO:0000313" key="6">
    <source>
        <dbReference type="Proteomes" id="UP000198984"/>
    </source>
</evidence>
<dbReference type="GO" id="GO:0008374">
    <property type="term" value="F:O-acyltransferase activity"/>
    <property type="evidence" value="ECO:0007669"/>
    <property type="project" value="TreeGrafter"/>
</dbReference>
<dbReference type="Gene3D" id="2.160.10.10">
    <property type="entry name" value="Hexapeptide repeat proteins"/>
    <property type="match status" value="1"/>
</dbReference>
<name>A0A1H7LNN9_9BACT</name>
<gene>
    <name evidence="5" type="ORF">SAMN04488505_1011301</name>
</gene>
<evidence type="ECO:0000256" key="4">
    <source>
        <dbReference type="ARBA" id="ARBA00023315"/>
    </source>
</evidence>
<dbReference type="PANTHER" id="PTHR23416">
    <property type="entry name" value="SIALIC ACID SYNTHASE-RELATED"/>
    <property type="match status" value="1"/>
</dbReference>
<dbReference type="EMBL" id="FOBB01000001">
    <property type="protein sequence ID" value="SEL00563.1"/>
    <property type="molecule type" value="Genomic_DNA"/>
</dbReference>
<dbReference type="PANTHER" id="PTHR23416:SF23">
    <property type="entry name" value="ACETYLTRANSFERASE C18B11.09C-RELATED"/>
    <property type="match status" value="1"/>
</dbReference>
<dbReference type="Pfam" id="PF00132">
    <property type="entry name" value="Hexapep"/>
    <property type="match status" value="1"/>
</dbReference>
<evidence type="ECO:0000256" key="3">
    <source>
        <dbReference type="ARBA" id="ARBA00022737"/>
    </source>
</evidence>
<keyword evidence="6" id="KW-1185">Reference proteome</keyword>
<proteinExistence type="inferred from homology"/>